<organism evidence="2 3">
    <name type="scientific">Beta vulgaris subsp. vulgaris</name>
    <name type="common">Beet</name>
    <dbReference type="NCBI Taxonomy" id="3555"/>
    <lineage>
        <taxon>Eukaryota</taxon>
        <taxon>Viridiplantae</taxon>
        <taxon>Streptophyta</taxon>
        <taxon>Embryophyta</taxon>
        <taxon>Tracheophyta</taxon>
        <taxon>Spermatophyta</taxon>
        <taxon>Magnoliopsida</taxon>
        <taxon>eudicotyledons</taxon>
        <taxon>Gunneridae</taxon>
        <taxon>Pentapetalae</taxon>
        <taxon>Caryophyllales</taxon>
        <taxon>Chenopodiaceae</taxon>
        <taxon>Betoideae</taxon>
        <taxon>Beta</taxon>
    </lineage>
</organism>
<evidence type="ECO:0000313" key="3">
    <source>
        <dbReference type="Proteomes" id="UP000035740"/>
    </source>
</evidence>
<feature type="compositionally biased region" description="Polar residues" evidence="1">
    <location>
        <begin position="1"/>
        <end position="11"/>
    </location>
</feature>
<evidence type="ECO:0000256" key="1">
    <source>
        <dbReference type="SAM" id="MobiDB-lite"/>
    </source>
</evidence>
<dbReference type="Gramene" id="KMS64614">
    <property type="protein sequence ID" value="KMS64614"/>
    <property type="gene ID" value="BVRB_018470"/>
</dbReference>
<sequence length="47" mass="5361">MISCGTTSEYRQNALCPPEQRDDPETITYGFSPDDRVIPPLAKRDYL</sequence>
<feature type="region of interest" description="Disordered" evidence="1">
    <location>
        <begin position="1"/>
        <end position="34"/>
    </location>
</feature>
<keyword evidence="3" id="KW-1185">Reference proteome</keyword>
<dbReference type="AlphaFoldDB" id="A0A0J7YLT0"/>
<proteinExistence type="predicted"/>
<dbReference type="Proteomes" id="UP000035740">
    <property type="component" value="Unassembled WGS sequence"/>
</dbReference>
<dbReference type="EMBL" id="KQ126965">
    <property type="protein sequence ID" value="KMS64614.1"/>
    <property type="molecule type" value="Genomic_DNA"/>
</dbReference>
<protein>
    <submittedName>
        <fullName evidence="2">Uncharacterized protein</fullName>
    </submittedName>
</protein>
<reference evidence="2 3" key="1">
    <citation type="journal article" date="2014" name="Nature">
        <title>The genome of the recently domesticated crop plant sugar beet (Beta vulgaris).</title>
        <authorList>
            <person name="Dohm J.C."/>
            <person name="Minoche A.E."/>
            <person name="Holtgrawe D."/>
            <person name="Capella-Gutierrez S."/>
            <person name="Zakrzewski F."/>
            <person name="Tafer H."/>
            <person name="Rupp O."/>
            <person name="Sorensen T.R."/>
            <person name="Stracke R."/>
            <person name="Reinhardt R."/>
            <person name="Goesmann A."/>
            <person name="Kraft T."/>
            <person name="Schulz B."/>
            <person name="Stadler P.F."/>
            <person name="Schmidt T."/>
            <person name="Gabaldon T."/>
            <person name="Lehrach H."/>
            <person name="Weisshaar B."/>
            <person name="Himmelbauer H."/>
        </authorList>
    </citation>
    <scope>NUCLEOTIDE SEQUENCE [LARGE SCALE GENOMIC DNA]</scope>
    <source>
        <tissue evidence="2">Taproot</tissue>
    </source>
</reference>
<accession>A0A0J7YLT0</accession>
<name>A0A0J7YLT0_BETVV</name>
<gene>
    <name evidence="2" type="ORF">BVRB_018470</name>
</gene>
<evidence type="ECO:0000313" key="2">
    <source>
        <dbReference type="EMBL" id="KMS64614.1"/>
    </source>
</evidence>